<keyword evidence="2" id="KW-1185">Reference proteome</keyword>
<protein>
    <submittedName>
        <fullName evidence="3">Uncharacterized protein</fullName>
    </submittedName>
</protein>
<feature type="region of interest" description="Disordered" evidence="1">
    <location>
        <begin position="1"/>
        <end position="26"/>
    </location>
</feature>
<accession>A0A0N5B3V8</accession>
<evidence type="ECO:0000256" key="1">
    <source>
        <dbReference type="SAM" id="MobiDB-lite"/>
    </source>
</evidence>
<reference evidence="3" key="1">
    <citation type="submission" date="2017-02" db="UniProtKB">
        <authorList>
            <consortium name="WormBaseParasite"/>
        </authorList>
    </citation>
    <scope>IDENTIFICATION</scope>
</reference>
<organism evidence="2 3">
    <name type="scientific">Strongyloides papillosus</name>
    <name type="common">Intestinal threadworm</name>
    <dbReference type="NCBI Taxonomy" id="174720"/>
    <lineage>
        <taxon>Eukaryota</taxon>
        <taxon>Metazoa</taxon>
        <taxon>Ecdysozoa</taxon>
        <taxon>Nematoda</taxon>
        <taxon>Chromadorea</taxon>
        <taxon>Rhabditida</taxon>
        <taxon>Tylenchina</taxon>
        <taxon>Panagrolaimomorpha</taxon>
        <taxon>Strongyloidoidea</taxon>
        <taxon>Strongyloididae</taxon>
        <taxon>Strongyloides</taxon>
    </lineage>
</organism>
<evidence type="ECO:0000313" key="2">
    <source>
        <dbReference type="Proteomes" id="UP000046392"/>
    </source>
</evidence>
<dbReference type="WBParaSite" id="SPAL_0000075800.1">
    <property type="protein sequence ID" value="SPAL_0000075800.1"/>
    <property type="gene ID" value="SPAL_0000075800"/>
</dbReference>
<name>A0A0N5B3V8_STREA</name>
<dbReference type="Proteomes" id="UP000046392">
    <property type="component" value="Unplaced"/>
</dbReference>
<evidence type="ECO:0000313" key="3">
    <source>
        <dbReference type="WBParaSite" id="SPAL_0000075800.1"/>
    </source>
</evidence>
<dbReference type="AlphaFoldDB" id="A0A0N5B3V8"/>
<sequence length="296" mass="33052">MVNGIQRRSISSTVQSPLPRRSVSSTVRHQEIYHDERDVAPIVNETPLPRLSTSSTTFRQGNNENVIIGAVSSRCLVVNAAHRLNNEDIIVDAQEIQSDDMTDLVPIPLLNGELHCWRILGYITGQLPVKSVPTRRGGGAFYLFEGPGTAVIKVNPKFSRPNHFYEIVVNDGVRIRRYEGPQPFVPPLTDELGVVEGGIIEVNVFSVGDAINTGLNDVYYFNITGRIGQALEVPVLEPEFVRQMEILTFVQNVGQIFTVSRTLTFCALKSWINQAQNGSRCLNHQPKDFLKELQTR</sequence>
<proteinExistence type="predicted"/>